<evidence type="ECO:0000313" key="3">
    <source>
        <dbReference type="Proteomes" id="UP000179047"/>
    </source>
</evidence>
<protein>
    <recommendedName>
        <fullName evidence="4">Caib/baif family protein</fullName>
    </recommendedName>
</protein>
<dbReference type="AlphaFoldDB" id="A0A1F8GWY9"/>
<dbReference type="Proteomes" id="UP000179047">
    <property type="component" value="Unassembled WGS sequence"/>
</dbReference>
<gene>
    <name evidence="2" type="ORF">A3A33_02875</name>
</gene>
<reference evidence="2 3" key="1">
    <citation type="journal article" date="2016" name="Nat. Commun.">
        <title>Thousands of microbial genomes shed light on interconnected biogeochemical processes in an aquifer system.</title>
        <authorList>
            <person name="Anantharaman K."/>
            <person name="Brown C.T."/>
            <person name="Hug L.A."/>
            <person name="Sharon I."/>
            <person name="Castelle C.J."/>
            <person name="Probst A.J."/>
            <person name="Thomas B.C."/>
            <person name="Singh A."/>
            <person name="Wilkins M.J."/>
            <person name="Karaoz U."/>
            <person name="Brodie E.L."/>
            <person name="Williams K.H."/>
            <person name="Hubbard S.S."/>
            <person name="Banfield J.F."/>
        </authorList>
    </citation>
    <scope>NUCLEOTIDE SEQUENCE [LARGE SCALE GENOMIC DNA]</scope>
</reference>
<sequence>MYSPNKPFKVYCQPCWWSDNWDATAFGRDYDFSRSFFEQFAELQQVVPRIAMLGKNSVRSEYTNHSSDNKDCFMGSSIMNCENVLYGDFVLQSRDLLDCTNIYMKAERCYQCINVDNSYQCHYCILCNACSNCYYCYDLRGCTDCFLSVNLRNKSNYFLNEQYSKEEYQRKVKEFQLGSYATRKKLYQQFIELIRTKAINKYTVVERSTNITGSYIFNAKNTHHAFDAADCEDVKFVANVEEGKDVMDSYRNAVKIELIYECHALIRAFNLKFCNVTYDVSHLEYCDNCFNSQNLFGCIGLKKGEYMILNNKYSPEEYKVLKAKIIERMKTTGEYGEFFPISLSPFGYNESHNYVFGNHLAKDEVLAKGWKWEDNTPGTFDKETLPPEQIPDLISDIQDDILKQVLKCVTCSRNYNIVEPELAFYRREQIPIPRQCYPCRDSVRIALRAPRELHHHTCMCPGRVAQNAQRVASDPALHDTRYTNSASHSHGDEQCPNEFETPYSPERPEVVYCEECYQAEIV</sequence>
<accession>A0A1F8GWY9</accession>
<organism evidence="2 3">
    <name type="scientific">Candidatus Yanofskybacteria bacterium RIFCSPLOWO2_01_FULL_49_25</name>
    <dbReference type="NCBI Taxonomy" id="1802701"/>
    <lineage>
        <taxon>Bacteria</taxon>
        <taxon>Candidatus Yanofskyibacteriota</taxon>
    </lineage>
</organism>
<proteinExistence type="predicted"/>
<evidence type="ECO:0008006" key="4">
    <source>
        <dbReference type="Google" id="ProtNLM"/>
    </source>
</evidence>
<dbReference type="STRING" id="1802701.A3A33_02875"/>
<comment type="caution">
    <text evidence="2">The sequence shown here is derived from an EMBL/GenBank/DDBJ whole genome shotgun (WGS) entry which is preliminary data.</text>
</comment>
<evidence type="ECO:0000256" key="1">
    <source>
        <dbReference type="SAM" id="MobiDB-lite"/>
    </source>
</evidence>
<name>A0A1F8GWY9_9BACT</name>
<dbReference type="EMBL" id="MGKP01000009">
    <property type="protein sequence ID" value="OGN29178.1"/>
    <property type="molecule type" value="Genomic_DNA"/>
</dbReference>
<evidence type="ECO:0000313" key="2">
    <source>
        <dbReference type="EMBL" id="OGN29178.1"/>
    </source>
</evidence>
<feature type="region of interest" description="Disordered" evidence="1">
    <location>
        <begin position="471"/>
        <end position="502"/>
    </location>
</feature>